<organism evidence="1 2">
    <name type="scientific">Trichinella britovi</name>
    <name type="common">Parasitic roundworm</name>
    <dbReference type="NCBI Taxonomy" id="45882"/>
    <lineage>
        <taxon>Eukaryota</taxon>
        <taxon>Metazoa</taxon>
        <taxon>Ecdysozoa</taxon>
        <taxon>Nematoda</taxon>
        <taxon>Enoplea</taxon>
        <taxon>Dorylaimia</taxon>
        <taxon>Trichinellida</taxon>
        <taxon>Trichinellidae</taxon>
        <taxon>Trichinella</taxon>
    </lineage>
</organism>
<sequence>MTQKQLLEKEVKEPQQAKMTEMSLLRTQGDDGVISNIPTSRRHPNYFHTSSHTARCQCLCEHVGCIICTWYLPHFYFAFLDLFFHEMLPYVVVPCPCSR</sequence>
<dbReference type="AlphaFoldDB" id="A0A0V1ALU9"/>
<dbReference type="EMBL" id="JYDI01002425">
    <property type="protein sequence ID" value="KRY25292.1"/>
    <property type="molecule type" value="Genomic_DNA"/>
</dbReference>
<gene>
    <name evidence="1" type="ORF">T03_9950</name>
</gene>
<name>A0A0V1ALU9_TRIBR</name>
<reference evidence="1 2" key="1">
    <citation type="submission" date="2015-01" db="EMBL/GenBank/DDBJ databases">
        <title>Evolution of Trichinella species and genotypes.</title>
        <authorList>
            <person name="Korhonen P.K."/>
            <person name="Edoardo P."/>
            <person name="Giuseppe L.R."/>
            <person name="Gasser R.B."/>
        </authorList>
    </citation>
    <scope>NUCLEOTIDE SEQUENCE [LARGE SCALE GENOMIC DNA]</scope>
    <source>
        <strain evidence="1">ISS120</strain>
    </source>
</reference>
<proteinExistence type="predicted"/>
<comment type="caution">
    <text evidence="1">The sequence shown here is derived from an EMBL/GenBank/DDBJ whole genome shotgun (WGS) entry which is preliminary data.</text>
</comment>
<evidence type="ECO:0000313" key="1">
    <source>
        <dbReference type="EMBL" id="KRY25292.1"/>
    </source>
</evidence>
<protein>
    <submittedName>
        <fullName evidence="1">Uncharacterized protein</fullName>
    </submittedName>
</protein>
<keyword evidence="2" id="KW-1185">Reference proteome</keyword>
<dbReference type="Proteomes" id="UP000054653">
    <property type="component" value="Unassembled WGS sequence"/>
</dbReference>
<evidence type="ECO:0000313" key="2">
    <source>
        <dbReference type="Proteomes" id="UP000054653"/>
    </source>
</evidence>
<accession>A0A0V1ALU9</accession>